<dbReference type="Gene3D" id="3.60.15.10">
    <property type="entry name" value="Ribonuclease Z/Hydroxyacylglutathione hydrolase-like"/>
    <property type="match status" value="1"/>
</dbReference>
<evidence type="ECO:0000256" key="2">
    <source>
        <dbReference type="ARBA" id="ARBA00034301"/>
    </source>
</evidence>
<dbReference type="STRING" id="268407.PWYN_17575"/>
<name>A0A098M2I2_9BACL</name>
<reference evidence="5 6" key="1">
    <citation type="submission" date="2014-08" db="EMBL/GenBank/DDBJ databases">
        <authorList>
            <person name="den Bakker H.C."/>
        </authorList>
    </citation>
    <scope>NUCLEOTIDE SEQUENCE [LARGE SCALE GENOMIC DNA]</scope>
    <source>
        <strain evidence="5 6">DSM 18334</strain>
    </source>
</reference>
<proteinExistence type="predicted"/>
<feature type="domain" description="Metallo-beta-lactamase" evidence="4">
    <location>
        <begin position="19"/>
        <end position="210"/>
    </location>
</feature>
<organism evidence="5 6">
    <name type="scientific">Paenibacillus wynnii</name>
    <dbReference type="NCBI Taxonomy" id="268407"/>
    <lineage>
        <taxon>Bacteria</taxon>
        <taxon>Bacillati</taxon>
        <taxon>Bacillota</taxon>
        <taxon>Bacilli</taxon>
        <taxon>Bacillales</taxon>
        <taxon>Paenibacillaceae</taxon>
        <taxon>Paenibacillus</taxon>
    </lineage>
</organism>
<dbReference type="PANTHER" id="PTHR42951">
    <property type="entry name" value="METALLO-BETA-LACTAMASE DOMAIN-CONTAINING"/>
    <property type="match status" value="1"/>
</dbReference>
<dbReference type="InterPro" id="IPR050855">
    <property type="entry name" value="NDM-1-like"/>
</dbReference>
<evidence type="ECO:0000313" key="5">
    <source>
        <dbReference type="EMBL" id="KGE16535.1"/>
    </source>
</evidence>
<evidence type="ECO:0000256" key="3">
    <source>
        <dbReference type="ARBA" id="ARBA00048505"/>
    </source>
</evidence>
<keyword evidence="6" id="KW-1185">Reference proteome</keyword>
<gene>
    <name evidence="5" type="ORF">PWYN_17575</name>
</gene>
<dbReference type="PANTHER" id="PTHR42951:SF15">
    <property type="entry name" value="METALLO-BETA-LACTAMASE SUPERFAMILY PROTEIN"/>
    <property type="match status" value="1"/>
</dbReference>
<comment type="function">
    <text evidence="2">Counteracts the endogenous Pycsar antiviral defense system. Phosphodiesterase that enables metal-dependent hydrolysis of host cyclic nucleotide Pycsar defense signals such as cCMP and cUMP.</text>
</comment>
<dbReference type="SUPFAM" id="SSF56281">
    <property type="entry name" value="Metallo-hydrolase/oxidoreductase"/>
    <property type="match status" value="1"/>
</dbReference>
<dbReference type="InterPro" id="IPR036866">
    <property type="entry name" value="RibonucZ/Hydroxyglut_hydro"/>
</dbReference>
<dbReference type="GO" id="GO:0016787">
    <property type="term" value="F:hydrolase activity"/>
    <property type="evidence" value="ECO:0007669"/>
    <property type="project" value="UniProtKB-KW"/>
</dbReference>
<comment type="catalytic activity">
    <reaction evidence="1">
        <text>3',5'-cyclic CMP + H2O = CMP + H(+)</text>
        <dbReference type="Rhea" id="RHEA:72675"/>
        <dbReference type="ChEBI" id="CHEBI:15377"/>
        <dbReference type="ChEBI" id="CHEBI:15378"/>
        <dbReference type="ChEBI" id="CHEBI:58003"/>
        <dbReference type="ChEBI" id="CHEBI:60377"/>
    </reaction>
    <physiologicalReaction direction="left-to-right" evidence="1">
        <dbReference type="Rhea" id="RHEA:72676"/>
    </physiologicalReaction>
</comment>
<comment type="catalytic activity">
    <reaction evidence="3">
        <text>3',5'-cyclic UMP + H2O = UMP + H(+)</text>
        <dbReference type="Rhea" id="RHEA:70575"/>
        <dbReference type="ChEBI" id="CHEBI:15377"/>
        <dbReference type="ChEBI" id="CHEBI:15378"/>
        <dbReference type="ChEBI" id="CHEBI:57865"/>
        <dbReference type="ChEBI" id="CHEBI:184387"/>
    </reaction>
    <physiologicalReaction direction="left-to-right" evidence="3">
        <dbReference type="Rhea" id="RHEA:70576"/>
    </physiologicalReaction>
</comment>
<dbReference type="eggNOG" id="COG0491">
    <property type="taxonomic scope" value="Bacteria"/>
</dbReference>
<sequence>MMKVAEGVAIIPINIGNITLNPTLIWDENMAILIDTGMPGQDKQIIDGIERVGTPFDRLKSVILTHQDIDHIGSLPALIDHSGNNLTVYAHELDKPFIEGKQPLLKLDLPEDLQHLVHNLPIVKVDRILNEGDVLPFFGGVHVIFTPGHTPGHISLYLKQHKILIAGDALYCDKGDLKPPTSRTTLDLVAAQKSVSKFLDFDIHTVICFHGGLCTNNVKEQLRGLVIL</sequence>
<dbReference type="CDD" id="cd07721">
    <property type="entry name" value="yflN-like_MBL-fold"/>
    <property type="match status" value="1"/>
</dbReference>
<dbReference type="AlphaFoldDB" id="A0A098M2I2"/>
<dbReference type="SMART" id="SM00849">
    <property type="entry name" value="Lactamase_B"/>
    <property type="match status" value="1"/>
</dbReference>
<accession>A0A098M2I2</accession>
<evidence type="ECO:0000259" key="4">
    <source>
        <dbReference type="SMART" id="SM00849"/>
    </source>
</evidence>
<dbReference type="OrthoDB" id="9802248at2"/>
<dbReference type="EMBL" id="JQCR01000003">
    <property type="protein sequence ID" value="KGE16535.1"/>
    <property type="molecule type" value="Genomic_DNA"/>
</dbReference>
<evidence type="ECO:0000256" key="1">
    <source>
        <dbReference type="ARBA" id="ARBA00034221"/>
    </source>
</evidence>
<protein>
    <submittedName>
        <fullName evidence="5">Hydrolase</fullName>
    </submittedName>
</protein>
<dbReference type="Proteomes" id="UP000029734">
    <property type="component" value="Unassembled WGS sequence"/>
</dbReference>
<reference evidence="5 6" key="2">
    <citation type="submission" date="2014-10" db="EMBL/GenBank/DDBJ databases">
        <title>Comparative genomics of the Paenibacillus odorifer group.</title>
        <authorList>
            <person name="Tsai Y.-C."/>
            <person name="Martin N."/>
            <person name="Korlach J."/>
            <person name="Wiedmann M."/>
        </authorList>
    </citation>
    <scope>NUCLEOTIDE SEQUENCE [LARGE SCALE GENOMIC DNA]</scope>
    <source>
        <strain evidence="5 6">DSM 18334</strain>
    </source>
</reference>
<comment type="caution">
    <text evidence="5">The sequence shown here is derived from an EMBL/GenBank/DDBJ whole genome shotgun (WGS) entry which is preliminary data.</text>
</comment>
<dbReference type="InterPro" id="IPR001279">
    <property type="entry name" value="Metallo-B-lactamas"/>
</dbReference>
<keyword evidence="5" id="KW-0378">Hydrolase</keyword>
<evidence type="ECO:0000313" key="6">
    <source>
        <dbReference type="Proteomes" id="UP000029734"/>
    </source>
</evidence>
<dbReference type="Pfam" id="PF00753">
    <property type="entry name" value="Lactamase_B"/>
    <property type="match status" value="1"/>
</dbReference>